<dbReference type="AlphaFoldDB" id="A0A8K0P8X4"/>
<dbReference type="PROSITE" id="PS50026">
    <property type="entry name" value="EGF_3"/>
    <property type="match status" value="1"/>
</dbReference>
<reference evidence="3" key="2">
    <citation type="submission" date="2017-10" db="EMBL/GenBank/DDBJ databases">
        <title>Ladona fulva Genome sequencing and assembly.</title>
        <authorList>
            <person name="Murali S."/>
            <person name="Richards S."/>
            <person name="Bandaranaike D."/>
            <person name="Bellair M."/>
            <person name="Blankenburg K."/>
            <person name="Chao H."/>
            <person name="Dinh H."/>
            <person name="Doddapaneni H."/>
            <person name="Dugan-Rocha S."/>
            <person name="Elkadiri S."/>
            <person name="Gnanaolivu R."/>
            <person name="Hernandez B."/>
            <person name="Skinner E."/>
            <person name="Javaid M."/>
            <person name="Lee S."/>
            <person name="Li M."/>
            <person name="Ming W."/>
            <person name="Munidasa M."/>
            <person name="Muniz J."/>
            <person name="Nguyen L."/>
            <person name="Hughes D."/>
            <person name="Osuji N."/>
            <person name="Pu L.-L."/>
            <person name="Puazo M."/>
            <person name="Qu C."/>
            <person name="Quiroz J."/>
            <person name="Raj R."/>
            <person name="Weissenberger G."/>
            <person name="Xin Y."/>
            <person name="Zou X."/>
            <person name="Han Y."/>
            <person name="Worley K."/>
            <person name="Muzny D."/>
            <person name="Gibbs R."/>
        </authorList>
    </citation>
    <scope>NUCLEOTIDE SEQUENCE</scope>
    <source>
        <strain evidence="3">Sampled in the wild</strain>
    </source>
</reference>
<dbReference type="OrthoDB" id="6262482at2759"/>
<keyword evidence="4" id="KW-1185">Reference proteome</keyword>
<accession>A0A8K0P8X4</accession>
<organism evidence="3 4">
    <name type="scientific">Ladona fulva</name>
    <name type="common">Scarce chaser dragonfly</name>
    <name type="synonym">Libellula fulva</name>
    <dbReference type="NCBI Taxonomy" id="123851"/>
    <lineage>
        <taxon>Eukaryota</taxon>
        <taxon>Metazoa</taxon>
        <taxon>Ecdysozoa</taxon>
        <taxon>Arthropoda</taxon>
        <taxon>Hexapoda</taxon>
        <taxon>Insecta</taxon>
        <taxon>Pterygota</taxon>
        <taxon>Palaeoptera</taxon>
        <taxon>Odonata</taxon>
        <taxon>Epiprocta</taxon>
        <taxon>Anisoptera</taxon>
        <taxon>Libelluloidea</taxon>
        <taxon>Libellulidae</taxon>
        <taxon>Ladona</taxon>
    </lineage>
</organism>
<keyword evidence="1" id="KW-0245">EGF-like domain</keyword>
<dbReference type="EMBL" id="KZ309017">
    <property type="protein sequence ID" value="KAG8236358.1"/>
    <property type="molecule type" value="Genomic_DNA"/>
</dbReference>
<feature type="domain" description="EGF-like" evidence="2">
    <location>
        <begin position="57"/>
        <end position="88"/>
    </location>
</feature>
<feature type="disulfide bond" evidence="1">
    <location>
        <begin position="78"/>
        <end position="87"/>
    </location>
</feature>
<dbReference type="InterPro" id="IPR000742">
    <property type="entry name" value="EGF"/>
</dbReference>
<evidence type="ECO:0000313" key="3">
    <source>
        <dbReference type="EMBL" id="KAG8236358.1"/>
    </source>
</evidence>
<comment type="caution">
    <text evidence="1">Lacks conserved residue(s) required for the propagation of feature annotation.</text>
</comment>
<evidence type="ECO:0000256" key="1">
    <source>
        <dbReference type="PROSITE-ProRule" id="PRU00076"/>
    </source>
</evidence>
<dbReference type="Gene3D" id="2.10.25.10">
    <property type="entry name" value="Laminin"/>
    <property type="match status" value="1"/>
</dbReference>
<name>A0A8K0P8X4_LADFU</name>
<proteinExistence type="predicted"/>
<evidence type="ECO:0000259" key="2">
    <source>
        <dbReference type="PROSITE" id="PS50026"/>
    </source>
</evidence>
<dbReference type="SUPFAM" id="SSF57196">
    <property type="entry name" value="EGF/Laminin"/>
    <property type="match status" value="1"/>
</dbReference>
<reference evidence="3" key="1">
    <citation type="submission" date="2013-04" db="EMBL/GenBank/DDBJ databases">
        <authorList>
            <person name="Qu J."/>
            <person name="Murali S.C."/>
            <person name="Bandaranaike D."/>
            <person name="Bellair M."/>
            <person name="Blankenburg K."/>
            <person name="Chao H."/>
            <person name="Dinh H."/>
            <person name="Doddapaneni H."/>
            <person name="Downs B."/>
            <person name="Dugan-Rocha S."/>
            <person name="Elkadiri S."/>
            <person name="Gnanaolivu R.D."/>
            <person name="Hernandez B."/>
            <person name="Javaid M."/>
            <person name="Jayaseelan J.C."/>
            <person name="Lee S."/>
            <person name="Li M."/>
            <person name="Ming W."/>
            <person name="Munidasa M."/>
            <person name="Muniz J."/>
            <person name="Nguyen L."/>
            <person name="Ongeri F."/>
            <person name="Osuji N."/>
            <person name="Pu L.-L."/>
            <person name="Puazo M."/>
            <person name="Qu C."/>
            <person name="Quiroz J."/>
            <person name="Raj R."/>
            <person name="Weissenberger G."/>
            <person name="Xin Y."/>
            <person name="Zou X."/>
            <person name="Han Y."/>
            <person name="Richards S."/>
            <person name="Worley K."/>
            <person name="Muzny D."/>
            <person name="Gibbs R."/>
        </authorList>
    </citation>
    <scope>NUCLEOTIDE SEQUENCE</scope>
    <source>
        <strain evidence="3">Sampled in the wild</strain>
    </source>
</reference>
<sequence length="98" mass="11118">MSGSEEEYLKQKKYISCTVECAPNHQFPDGSTFTNMVCKDGNWVPSRPDWVTVPDCEVICKPPCQNGGICLSFNMCQCPQDFRGQQCQYCELLKLLIL</sequence>
<gene>
    <name evidence="3" type="ORF">J437_LFUL016578</name>
</gene>
<evidence type="ECO:0000313" key="4">
    <source>
        <dbReference type="Proteomes" id="UP000792457"/>
    </source>
</evidence>
<dbReference type="Proteomes" id="UP000792457">
    <property type="component" value="Unassembled WGS sequence"/>
</dbReference>
<dbReference type="SMART" id="SM00181">
    <property type="entry name" value="EGF"/>
    <property type="match status" value="1"/>
</dbReference>
<protein>
    <recommendedName>
        <fullName evidence="2">EGF-like domain-containing protein</fullName>
    </recommendedName>
</protein>
<dbReference type="PROSITE" id="PS00022">
    <property type="entry name" value="EGF_1"/>
    <property type="match status" value="1"/>
</dbReference>
<feature type="disulfide bond" evidence="1">
    <location>
        <begin position="60"/>
        <end position="70"/>
    </location>
</feature>
<keyword evidence="1" id="KW-1015">Disulfide bond</keyword>
<comment type="caution">
    <text evidence="3">The sequence shown here is derived from an EMBL/GenBank/DDBJ whole genome shotgun (WGS) entry which is preliminary data.</text>
</comment>